<organism evidence="3 4">
    <name type="scientific">Helianthus annuus</name>
    <name type="common">Common sunflower</name>
    <dbReference type="NCBI Taxonomy" id="4232"/>
    <lineage>
        <taxon>Eukaryota</taxon>
        <taxon>Viridiplantae</taxon>
        <taxon>Streptophyta</taxon>
        <taxon>Embryophyta</taxon>
        <taxon>Tracheophyta</taxon>
        <taxon>Spermatophyta</taxon>
        <taxon>Magnoliopsida</taxon>
        <taxon>eudicotyledons</taxon>
        <taxon>Gunneridae</taxon>
        <taxon>Pentapetalae</taxon>
        <taxon>asterids</taxon>
        <taxon>campanulids</taxon>
        <taxon>Asterales</taxon>
        <taxon>Asteraceae</taxon>
        <taxon>Asteroideae</taxon>
        <taxon>Heliantheae alliance</taxon>
        <taxon>Heliantheae</taxon>
        <taxon>Helianthus</taxon>
    </lineage>
</organism>
<evidence type="ECO:0000313" key="4">
    <source>
        <dbReference type="Proteomes" id="UP000215914"/>
    </source>
</evidence>
<evidence type="ECO:0000313" key="2">
    <source>
        <dbReference type="EMBL" id="KAF5770120.1"/>
    </source>
</evidence>
<name>A0A251SJL6_HELAN</name>
<dbReference type="Proteomes" id="UP000215914">
    <property type="component" value="Chromosome 14"/>
</dbReference>
<evidence type="ECO:0000256" key="1">
    <source>
        <dbReference type="SAM" id="MobiDB-lite"/>
    </source>
</evidence>
<keyword evidence="4" id="KW-1185">Reference proteome</keyword>
<dbReference type="InParanoid" id="A0A251SJL6"/>
<gene>
    <name evidence="3" type="ORF">HannXRQ_Chr14g0451971</name>
    <name evidence="2" type="ORF">HanXRQr2_Chr14g0655931</name>
</gene>
<accession>A0A251SJL6</accession>
<feature type="region of interest" description="Disordered" evidence="1">
    <location>
        <begin position="110"/>
        <end position="131"/>
    </location>
</feature>
<reference evidence="2" key="3">
    <citation type="submission" date="2020-06" db="EMBL/GenBank/DDBJ databases">
        <title>Helianthus annuus Genome sequencing and assembly Release 2.</title>
        <authorList>
            <person name="Gouzy J."/>
            <person name="Langlade N."/>
            <person name="Munos S."/>
        </authorList>
    </citation>
    <scope>NUCLEOTIDE SEQUENCE</scope>
    <source>
        <tissue evidence="2">Leaves</tissue>
    </source>
</reference>
<feature type="region of interest" description="Disordered" evidence="1">
    <location>
        <begin position="44"/>
        <end position="70"/>
    </location>
</feature>
<dbReference type="Gramene" id="mRNA:HanXRQr2_Chr14g0655931">
    <property type="protein sequence ID" value="CDS:HanXRQr2_Chr14g0655931.1"/>
    <property type="gene ID" value="HanXRQr2_Chr14g0655931"/>
</dbReference>
<dbReference type="STRING" id="4232.A0A251SJL6"/>
<reference evidence="3" key="2">
    <citation type="submission" date="2017-02" db="EMBL/GenBank/DDBJ databases">
        <title>Sunflower complete genome.</title>
        <authorList>
            <person name="Langlade N."/>
            <person name="Munos S."/>
        </authorList>
    </citation>
    <scope>NUCLEOTIDE SEQUENCE [LARGE SCALE GENOMIC DNA]</scope>
    <source>
        <tissue evidence="3">Leaves</tissue>
    </source>
</reference>
<evidence type="ECO:0000313" key="3">
    <source>
        <dbReference type="EMBL" id="OTF99017.1"/>
    </source>
</evidence>
<dbReference type="AlphaFoldDB" id="A0A251SJL6"/>
<protein>
    <submittedName>
        <fullName evidence="3">Uncharacterized protein</fullName>
    </submittedName>
</protein>
<dbReference type="EMBL" id="MNCJ02000329">
    <property type="protein sequence ID" value="KAF5770120.1"/>
    <property type="molecule type" value="Genomic_DNA"/>
</dbReference>
<dbReference type="EMBL" id="CM007903">
    <property type="protein sequence ID" value="OTF99017.1"/>
    <property type="molecule type" value="Genomic_DNA"/>
</dbReference>
<reference evidence="2 4" key="1">
    <citation type="journal article" date="2017" name="Nature">
        <title>The sunflower genome provides insights into oil metabolism, flowering and Asterid evolution.</title>
        <authorList>
            <person name="Badouin H."/>
            <person name="Gouzy J."/>
            <person name="Grassa C.J."/>
            <person name="Murat F."/>
            <person name="Staton S.E."/>
            <person name="Cottret L."/>
            <person name="Lelandais-Briere C."/>
            <person name="Owens G.L."/>
            <person name="Carrere S."/>
            <person name="Mayjonade B."/>
            <person name="Legrand L."/>
            <person name="Gill N."/>
            <person name="Kane N.C."/>
            <person name="Bowers J.E."/>
            <person name="Hubner S."/>
            <person name="Bellec A."/>
            <person name="Berard A."/>
            <person name="Berges H."/>
            <person name="Blanchet N."/>
            <person name="Boniface M.C."/>
            <person name="Brunel D."/>
            <person name="Catrice O."/>
            <person name="Chaidir N."/>
            <person name="Claudel C."/>
            <person name="Donnadieu C."/>
            <person name="Faraut T."/>
            <person name="Fievet G."/>
            <person name="Helmstetter N."/>
            <person name="King M."/>
            <person name="Knapp S.J."/>
            <person name="Lai Z."/>
            <person name="Le Paslier M.C."/>
            <person name="Lippi Y."/>
            <person name="Lorenzon L."/>
            <person name="Mandel J.R."/>
            <person name="Marage G."/>
            <person name="Marchand G."/>
            <person name="Marquand E."/>
            <person name="Bret-Mestries E."/>
            <person name="Morien E."/>
            <person name="Nambeesan S."/>
            <person name="Nguyen T."/>
            <person name="Pegot-Espagnet P."/>
            <person name="Pouilly N."/>
            <person name="Raftis F."/>
            <person name="Sallet E."/>
            <person name="Schiex T."/>
            <person name="Thomas J."/>
            <person name="Vandecasteele C."/>
            <person name="Vares D."/>
            <person name="Vear F."/>
            <person name="Vautrin S."/>
            <person name="Crespi M."/>
            <person name="Mangin B."/>
            <person name="Burke J.M."/>
            <person name="Salse J."/>
            <person name="Munos S."/>
            <person name="Vincourt P."/>
            <person name="Rieseberg L.H."/>
            <person name="Langlade N.B."/>
        </authorList>
    </citation>
    <scope>NUCLEOTIDE SEQUENCE [LARGE SCALE GENOMIC DNA]</scope>
    <source>
        <strain evidence="4">cv. SF193</strain>
        <tissue evidence="2">Leaves</tissue>
    </source>
</reference>
<sequence>MCFFNILHIISVFPAPDVTHNNDDDISETKGFVGENCVFENNDPIKKESESTVEDERDSGISHVGDQSSGIAIDQNGYSKQVVEFEVEKPRDEGYLGLLIEAAQLILGNESEPDKKPPSHPQITSSKIVTGKEVKRKQQRWTATAEAEWYAEYEDTSPVVKSKRGRNQVLPFKYRDSVVEPLVRWTSACKRRSK</sequence>
<proteinExistence type="predicted"/>